<keyword evidence="1" id="KW-0732">Signal</keyword>
<organism evidence="3">
    <name type="scientific">Lygus hesperus</name>
    <name type="common">Western plant bug</name>
    <dbReference type="NCBI Taxonomy" id="30085"/>
    <lineage>
        <taxon>Eukaryota</taxon>
        <taxon>Metazoa</taxon>
        <taxon>Ecdysozoa</taxon>
        <taxon>Arthropoda</taxon>
        <taxon>Hexapoda</taxon>
        <taxon>Insecta</taxon>
        <taxon>Pterygota</taxon>
        <taxon>Neoptera</taxon>
        <taxon>Paraneoptera</taxon>
        <taxon>Hemiptera</taxon>
        <taxon>Heteroptera</taxon>
        <taxon>Panheteroptera</taxon>
        <taxon>Cimicomorpha</taxon>
        <taxon>Miridae</taxon>
        <taxon>Mirini</taxon>
        <taxon>Lygus</taxon>
    </lineage>
</organism>
<accession>A0A0A9XTS0</accession>
<proteinExistence type="predicted"/>
<evidence type="ECO:0000259" key="2">
    <source>
        <dbReference type="Pfam" id="PF26147"/>
    </source>
</evidence>
<evidence type="ECO:0000313" key="3">
    <source>
        <dbReference type="EMBL" id="JAG23289.1"/>
    </source>
</evidence>
<dbReference type="PANTHER" id="PTHR47349">
    <property type="entry name" value="CHROMOSOME 8, WHOLE GENOME SHOTGUN SEQUENCE"/>
    <property type="match status" value="1"/>
</dbReference>
<sequence>MIKYVVQSFSLFIYNALLMDLVVACVDPATSSVRAAAVGDATVPLLTLDTVLSELHVEFTEVPLSGCGTIQQRYDQCFADLMAHHQQFLNCDHVFVACHSQGCLLGTKILHGFVCDGGDFTPRPPRQPSTARYSGIFFSGPHHGIFARFLNDYQVGTLELLHMNDTAQSMQGWHIRYLRCILRRGVHITTVSAWDDPIVPLHSSLASLLQLSTDYVLRILVCPRSYVGVPVSHPASVVATDMETVVADYPRSSHPHSILNSISARDGGVLRSALASGESPSNSIHRRCVLALFCCLVYHSNVIPQDRGMQLLLQRWLQFASTMYRRSLVHPSQPHLQIRHNCDIYSLAIEAAFVAHTAPGAASRYHLPCNFQTIRSQVVTLQQVLTTILAFRDLYFTSIRGSCMAALLTHASLPSSHAVVVRTARWVQLAVWKSLYHAVALGAYNTDVYSDLWLHILRMFPHGISEHRSSL</sequence>
<dbReference type="InterPro" id="IPR058934">
    <property type="entry name" value="YMC020W-like"/>
</dbReference>
<protein>
    <recommendedName>
        <fullName evidence="2">YMC020W-like alpha/beta hydrolase domain-containing protein</fullName>
    </recommendedName>
</protein>
<feature type="chain" id="PRO_5002051654" description="YMC020W-like alpha/beta hydrolase domain-containing protein" evidence="1">
    <location>
        <begin position="25"/>
        <end position="471"/>
    </location>
</feature>
<reference evidence="3" key="2">
    <citation type="submission" date="2014-07" db="EMBL/GenBank/DDBJ databases">
        <authorList>
            <person name="Hull J."/>
        </authorList>
    </citation>
    <scope>NUCLEOTIDE SEQUENCE</scope>
</reference>
<dbReference type="EMBL" id="GBHO01020315">
    <property type="protein sequence ID" value="JAG23289.1"/>
    <property type="molecule type" value="Transcribed_RNA"/>
</dbReference>
<dbReference type="InterPro" id="IPR058933">
    <property type="entry name" value="YMC020W-like_ab_hydrolase"/>
</dbReference>
<feature type="signal peptide" evidence="1">
    <location>
        <begin position="1"/>
        <end position="24"/>
    </location>
</feature>
<reference evidence="3" key="1">
    <citation type="journal article" date="2014" name="PLoS ONE">
        <title>Transcriptome-Based Identification of ABC Transporters in the Western Tarnished Plant Bug Lygus hesperus.</title>
        <authorList>
            <person name="Hull J.J."/>
            <person name="Chaney K."/>
            <person name="Geib S.M."/>
            <person name="Fabrick J.A."/>
            <person name="Brent C.S."/>
            <person name="Walsh D."/>
            <person name="Lavine L.C."/>
        </authorList>
    </citation>
    <scope>NUCLEOTIDE SEQUENCE</scope>
</reference>
<dbReference type="PANTHER" id="PTHR47349:SF1">
    <property type="entry name" value="AER328WP"/>
    <property type="match status" value="1"/>
</dbReference>
<feature type="domain" description="YMC020W-like alpha/beta hydrolase" evidence="2">
    <location>
        <begin position="27"/>
        <end position="218"/>
    </location>
</feature>
<gene>
    <name evidence="3" type="ORF">CM83_6018</name>
</gene>
<dbReference type="Pfam" id="PF26147">
    <property type="entry name" value="AB_HYDROLASE_YMC0-YMC35"/>
    <property type="match status" value="1"/>
</dbReference>
<dbReference type="AlphaFoldDB" id="A0A0A9XTS0"/>
<evidence type="ECO:0000256" key="1">
    <source>
        <dbReference type="SAM" id="SignalP"/>
    </source>
</evidence>
<name>A0A0A9XTS0_LYGHE</name>